<feature type="compositionally biased region" description="Pro residues" evidence="8">
    <location>
        <begin position="1"/>
        <end position="11"/>
    </location>
</feature>
<dbReference type="FunFam" id="1.10.220.10:FF:000003">
    <property type="entry name" value="Annexin"/>
    <property type="match status" value="1"/>
</dbReference>
<dbReference type="eggNOG" id="KOG3294">
    <property type="taxonomic scope" value="Eukaryota"/>
</dbReference>
<evidence type="ECO:0000256" key="7">
    <source>
        <dbReference type="RuleBase" id="RU003540"/>
    </source>
</evidence>
<comment type="similarity">
    <text evidence="1 7">Belongs to the annexin family.</text>
</comment>
<feature type="compositionally biased region" description="Low complexity" evidence="8">
    <location>
        <begin position="29"/>
        <end position="46"/>
    </location>
</feature>
<dbReference type="PANTHER" id="PTHR10502">
    <property type="entry name" value="ANNEXIN"/>
    <property type="match status" value="1"/>
</dbReference>
<name>A0A0D2X4S5_CAPO3</name>
<dbReference type="FunFam" id="1.10.220.10:FF:000004">
    <property type="entry name" value="Annexin"/>
    <property type="match status" value="1"/>
</dbReference>
<dbReference type="OrthoDB" id="37886at2759"/>
<dbReference type="InterPro" id="IPR018252">
    <property type="entry name" value="Annexin_repeat_CS"/>
</dbReference>
<dbReference type="PRINTS" id="PR01871">
    <property type="entry name" value="ANNEXINVII"/>
</dbReference>
<dbReference type="InterPro" id="IPR001464">
    <property type="entry name" value="Annexin"/>
</dbReference>
<gene>
    <name evidence="9" type="ORF">CAOG_009008</name>
</gene>
<dbReference type="FunFam" id="1.10.220.10:FF:000002">
    <property type="entry name" value="Annexin"/>
    <property type="match status" value="1"/>
</dbReference>
<dbReference type="PhylomeDB" id="A0A0D2X4S5"/>
<dbReference type="PROSITE" id="PS51897">
    <property type="entry name" value="ANNEXIN_2"/>
    <property type="match status" value="4"/>
</dbReference>
<evidence type="ECO:0000256" key="1">
    <source>
        <dbReference type="ARBA" id="ARBA00007831"/>
    </source>
</evidence>
<dbReference type="SUPFAM" id="SSF47874">
    <property type="entry name" value="Annexin"/>
    <property type="match status" value="1"/>
</dbReference>
<sequence>MAYPGYPPQGGYPPQDNNFGYPPSGGFGYPPQGGFDPNAMPQAMPYGGPPQGYGTPPPQGYGAPPQGYGAPPQGYGAPPQGYGGYGAPPQGYGAPPQQGYGAPPQQGYGAPPQQGYGAPPPQQGYGQPPQQGYGQPPQQGYGQPPQQGYGQHPPQQGYGQQPPQQGYQQQGPPQPAGQSYAPAPAAAPAPAPVAAAAPAPAAAAVAAAPAVPAAPVYTGTIAARTPGFDPEKDAEVLRKAMKGLGTDEAAIIGVLGARAAHERKRIMISFKQMYGKDLIKDLKSELSGNFENAILALLRTRAEFDAWSLRNAMKGAGTNENCLIEIMCTRTNQEIEEIKREYKAMHNRDLEKDLVSETSGHFKRLLVSMATAARDESTTVDMDKARADAAALYAAGEGKWGTDESKFNQILAARSPAHLRAVFDEYPRTSGYAIERSIEREFSGDIKNGLLAVVKSIRNRPAYFAEQLYKSMKGAGTDETTLIRVVISRSEVDLVQIKEEFLRTYNKTLAKMISDDISGDFKRCMIKIVGN</sequence>
<feature type="compositionally biased region" description="Low complexity" evidence="8">
    <location>
        <begin position="87"/>
        <end position="184"/>
    </location>
</feature>
<evidence type="ECO:0000256" key="6">
    <source>
        <dbReference type="ARBA" id="ARBA00037210"/>
    </source>
</evidence>
<dbReference type="eggNOG" id="KOG0819">
    <property type="taxonomic scope" value="Eukaryota"/>
</dbReference>
<dbReference type="Gene3D" id="1.10.220.10">
    <property type="entry name" value="Annexin"/>
    <property type="match status" value="4"/>
</dbReference>
<accession>A0A0D2X4S5</accession>
<feature type="compositionally biased region" description="Low complexity" evidence="8">
    <location>
        <begin position="60"/>
        <end position="80"/>
    </location>
</feature>
<keyword evidence="5 7" id="KW-0111">Calcium/phospholipid-binding</keyword>
<reference evidence="10" key="1">
    <citation type="submission" date="2011-02" db="EMBL/GenBank/DDBJ databases">
        <title>The Genome Sequence of Capsaspora owczarzaki ATCC 30864.</title>
        <authorList>
            <person name="Russ C."/>
            <person name="Cuomo C."/>
            <person name="Burger G."/>
            <person name="Gray M.W."/>
            <person name="Holland P.W.H."/>
            <person name="King N."/>
            <person name="Lang F.B.F."/>
            <person name="Roger A.J."/>
            <person name="Ruiz-Trillo I."/>
            <person name="Young S.K."/>
            <person name="Zeng Q."/>
            <person name="Gargeya S."/>
            <person name="Alvarado L."/>
            <person name="Berlin A."/>
            <person name="Chapman S.B."/>
            <person name="Chen Z."/>
            <person name="Freedman E."/>
            <person name="Gellesch M."/>
            <person name="Goldberg J."/>
            <person name="Griggs A."/>
            <person name="Gujja S."/>
            <person name="Heilman E."/>
            <person name="Heiman D."/>
            <person name="Howarth C."/>
            <person name="Mehta T."/>
            <person name="Neiman D."/>
            <person name="Pearson M."/>
            <person name="Roberts A."/>
            <person name="Saif S."/>
            <person name="Shea T."/>
            <person name="Shenoy N."/>
            <person name="Sisk P."/>
            <person name="Stolte C."/>
            <person name="Sykes S."/>
            <person name="White J."/>
            <person name="Yandava C."/>
            <person name="Haas B."/>
            <person name="Nusbaum C."/>
            <person name="Birren B."/>
        </authorList>
    </citation>
    <scope>NUCLEOTIDE SEQUENCE</scope>
    <source>
        <strain evidence="10">ATCC 30864</strain>
    </source>
</reference>
<dbReference type="PANTHER" id="PTHR10502:SF239">
    <property type="entry name" value="ANNEXIN A7"/>
    <property type="match status" value="1"/>
</dbReference>
<evidence type="ECO:0000256" key="2">
    <source>
        <dbReference type="ARBA" id="ARBA00022737"/>
    </source>
</evidence>
<dbReference type="GO" id="GO:0005886">
    <property type="term" value="C:plasma membrane"/>
    <property type="evidence" value="ECO:0007669"/>
    <property type="project" value="TreeGrafter"/>
</dbReference>
<dbReference type="GO" id="GO:0005634">
    <property type="term" value="C:nucleus"/>
    <property type="evidence" value="ECO:0007669"/>
    <property type="project" value="TreeGrafter"/>
</dbReference>
<dbReference type="RefSeq" id="XP_011270695.1">
    <property type="nucleotide sequence ID" value="XM_011272393.1"/>
</dbReference>
<evidence type="ECO:0000256" key="3">
    <source>
        <dbReference type="ARBA" id="ARBA00022837"/>
    </source>
</evidence>
<dbReference type="GO" id="GO:0005544">
    <property type="term" value="F:calcium-dependent phospholipid binding"/>
    <property type="evidence" value="ECO:0007669"/>
    <property type="project" value="UniProtKB-KW"/>
</dbReference>
<dbReference type="GO" id="GO:0012506">
    <property type="term" value="C:vesicle membrane"/>
    <property type="evidence" value="ECO:0007669"/>
    <property type="project" value="TreeGrafter"/>
</dbReference>
<dbReference type="AlphaFoldDB" id="A0A0D2X4S5"/>
<keyword evidence="10" id="KW-1185">Reference proteome</keyword>
<evidence type="ECO:0000256" key="4">
    <source>
        <dbReference type="ARBA" id="ARBA00023216"/>
    </source>
</evidence>
<dbReference type="PRINTS" id="PR00196">
    <property type="entry name" value="ANNEXIN"/>
</dbReference>
<dbReference type="Proteomes" id="UP000008743">
    <property type="component" value="Unassembled WGS sequence"/>
</dbReference>
<dbReference type="PROSITE" id="PS00223">
    <property type="entry name" value="ANNEXIN_1"/>
    <property type="match status" value="3"/>
</dbReference>
<dbReference type="GO" id="GO:0005737">
    <property type="term" value="C:cytoplasm"/>
    <property type="evidence" value="ECO:0007669"/>
    <property type="project" value="TreeGrafter"/>
</dbReference>
<keyword evidence="2 7" id="KW-0677">Repeat</keyword>
<comment type="function">
    <text evidence="6">Calcium/phospholipid-binding protein which promotes membrane fusion and is involved in exocytosis.</text>
</comment>
<dbReference type="STRING" id="595528.A0A0D2X4S5"/>
<evidence type="ECO:0000313" key="10">
    <source>
        <dbReference type="Proteomes" id="UP000008743"/>
    </source>
</evidence>
<organism evidence="9 10">
    <name type="scientific">Capsaspora owczarzaki (strain ATCC 30864)</name>
    <dbReference type="NCBI Taxonomy" id="595528"/>
    <lineage>
        <taxon>Eukaryota</taxon>
        <taxon>Filasterea</taxon>
        <taxon>Capsaspora</taxon>
    </lineage>
</organism>
<dbReference type="InterPro" id="IPR018502">
    <property type="entry name" value="Annexin_repeat"/>
</dbReference>
<dbReference type="InterPro" id="IPR037104">
    <property type="entry name" value="Annexin_sf"/>
</dbReference>
<dbReference type="FunFam" id="1.10.220.10:FF:000001">
    <property type="entry name" value="Annexin"/>
    <property type="match status" value="1"/>
</dbReference>
<feature type="compositionally biased region" description="Low complexity" evidence="8">
    <location>
        <begin position="12"/>
        <end position="22"/>
    </location>
</feature>
<protein>
    <recommendedName>
        <fullName evidence="7">Annexin</fullName>
    </recommendedName>
</protein>
<keyword evidence="3 7" id="KW-0106">Calcium</keyword>
<dbReference type="InParanoid" id="A0A0D2X4S5"/>
<dbReference type="SMART" id="SM00335">
    <property type="entry name" value="ANX"/>
    <property type="match status" value="4"/>
</dbReference>
<dbReference type="GO" id="GO:0005509">
    <property type="term" value="F:calcium ion binding"/>
    <property type="evidence" value="ECO:0007669"/>
    <property type="project" value="InterPro"/>
</dbReference>
<keyword evidence="4 7" id="KW-0041">Annexin</keyword>
<evidence type="ECO:0000256" key="5">
    <source>
        <dbReference type="ARBA" id="ARBA00023302"/>
    </source>
</evidence>
<dbReference type="Pfam" id="PF00191">
    <property type="entry name" value="Annexin"/>
    <property type="match status" value="4"/>
</dbReference>
<comment type="domain">
    <text evidence="7">A pair of annexin repeats may form one binding site for calcium and phospholipid.</text>
</comment>
<proteinExistence type="inferred from homology"/>
<evidence type="ECO:0000256" key="8">
    <source>
        <dbReference type="SAM" id="MobiDB-lite"/>
    </source>
</evidence>
<feature type="region of interest" description="Disordered" evidence="8">
    <location>
        <begin position="1"/>
        <end position="186"/>
    </location>
</feature>
<evidence type="ECO:0000313" key="9">
    <source>
        <dbReference type="EMBL" id="KJE96569.1"/>
    </source>
</evidence>
<dbReference type="GO" id="GO:0001786">
    <property type="term" value="F:phosphatidylserine binding"/>
    <property type="evidence" value="ECO:0007669"/>
    <property type="project" value="TreeGrafter"/>
</dbReference>
<dbReference type="OMA" id="GQQPMTY"/>
<dbReference type="EMBL" id="KE346371">
    <property type="protein sequence ID" value="KJE96569.1"/>
    <property type="molecule type" value="Genomic_DNA"/>
</dbReference>